<dbReference type="EMBL" id="VRYY01000632">
    <property type="protein sequence ID" value="MBG3878556.1"/>
    <property type="molecule type" value="Genomic_DNA"/>
</dbReference>
<gene>
    <name evidence="1" type="ORF">FVW20_16470</name>
</gene>
<proteinExistence type="predicted"/>
<dbReference type="Proteomes" id="UP001194469">
    <property type="component" value="Unassembled WGS sequence"/>
</dbReference>
<name>A0ABS0J841_9BACT</name>
<sequence>MEPLAMTSFTGASGKAYTFAVYPLAATLADFSGVFMFARKPQAVLDTGYSPMFIGHSAELGSHLGRHDKRAAALGQGADCLCVHPADAEDSAIIADDLLKSHPTPCN</sequence>
<dbReference type="RefSeq" id="WP_196610436.1">
    <property type="nucleotide sequence ID" value="NZ_VRYY01000632.1"/>
</dbReference>
<accession>A0ABS0J841</accession>
<evidence type="ECO:0000313" key="2">
    <source>
        <dbReference type="Proteomes" id="UP001194469"/>
    </source>
</evidence>
<reference evidence="1 2" key="1">
    <citation type="submission" date="2019-08" db="EMBL/GenBank/DDBJ databases">
        <authorList>
            <person name="Luo N."/>
        </authorList>
    </citation>
    <scope>NUCLEOTIDE SEQUENCE [LARGE SCALE GENOMIC DNA]</scope>
    <source>
        <strain evidence="1 2">NCIMB 9442</strain>
    </source>
</reference>
<keyword evidence="2" id="KW-1185">Reference proteome</keyword>
<organism evidence="1 2">
    <name type="scientific">Nitratidesulfovibrio oxamicus</name>
    <dbReference type="NCBI Taxonomy" id="32016"/>
    <lineage>
        <taxon>Bacteria</taxon>
        <taxon>Pseudomonadati</taxon>
        <taxon>Thermodesulfobacteriota</taxon>
        <taxon>Desulfovibrionia</taxon>
        <taxon>Desulfovibrionales</taxon>
        <taxon>Desulfovibrionaceae</taxon>
        <taxon>Nitratidesulfovibrio</taxon>
    </lineage>
</organism>
<protein>
    <submittedName>
        <fullName evidence="1">Uncharacterized protein</fullName>
    </submittedName>
</protein>
<evidence type="ECO:0000313" key="1">
    <source>
        <dbReference type="EMBL" id="MBG3878556.1"/>
    </source>
</evidence>
<comment type="caution">
    <text evidence="1">The sequence shown here is derived from an EMBL/GenBank/DDBJ whole genome shotgun (WGS) entry which is preliminary data.</text>
</comment>